<feature type="compositionally biased region" description="Low complexity" evidence="1">
    <location>
        <begin position="403"/>
        <end position="417"/>
    </location>
</feature>
<feature type="region of interest" description="Disordered" evidence="1">
    <location>
        <begin position="156"/>
        <end position="180"/>
    </location>
</feature>
<name>A0A9P6G088_9FUNG</name>
<feature type="compositionally biased region" description="Basic and acidic residues" evidence="1">
    <location>
        <begin position="443"/>
        <end position="462"/>
    </location>
</feature>
<accession>A0A9P6G088</accession>
<dbReference type="Proteomes" id="UP000780801">
    <property type="component" value="Unassembled WGS sequence"/>
</dbReference>
<feature type="compositionally biased region" description="Polar residues" evidence="1">
    <location>
        <begin position="359"/>
        <end position="377"/>
    </location>
</feature>
<evidence type="ECO:0000313" key="3">
    <source>
        <dbReference type="Proteomes" id="UP000780801"/>
    </source>
</evidence>
<proteinExistence type="predicted"/>
<evidence type="ECO:0000256" key="1">
    <source>
        <dbReference type="SAM" id="MobiDB-lite"/>
    </source>
</evidence>
<keyword evidence="3" id="KW-1185">Reference proteome</keyword>
<feature type="compositionally biased region" description="Polar residues" evidence="1">
    <location>
        <begin position="157"/>
        <end position="173"/>
    </location>
</feature>
<gene>
    <name evidence="2" type="ORF">BGW38_005628</name>
</gene>
<feature type="region of interest" description="Disordered" evidence="1">
    <location>
        <begin position="314"/>
        <end position="462"/>
    </location>
</feature>
<dbReference type="AlphaFoldDB" id="A0A9P6G088"/>
<evidence type="ECO:0000313" key="2">
    <source>
        <dbReference type="EMBL" id="KAF9584669.1"/>
    </source>
</evidence>
<protein>
    <submittedName>
        <fullName evidence="2">Uncharacterized protein</fullName>
    </submittedName>
</protein>
<reference evidence="2" key="1">
    <citation type="journal article" date="2020" name="Fungal Divers.">
        <title>Resolving the Mortierellaceae phylogeny through synthesis of multi-gene phylogenetics and phylogenomics.</title>
        <authorList>
            <person name="Vandepol N."/>
            <person name="Liber J."/>
            <person name="Desiro A."/>
            <person name="Na H."/>
            <person name="Kennedy M."/>
            <person name="Barry K."/>
            <person name="Grigoriev I.V."/>
            <person name="Miller A.N."/>
            <person name="O'Donnell K."/>
            <person name="Stajich J.E."/>
            <person name="Bonito G."/>
        </authorList>
    </citation>
    <scope>NUCLEOTIDE SEQUENCE</scope>
    <source>
        <strain evidence="2">KOD1015</strain>
    </source>
</reference>
<organism evidence="2 3">
    <name type="scientific">Lunasporangiospora selenospora</name>
    <dbReference type="NCBI Taxonomy" id="979761"/>
    <lineage>
        <taxon>Eukaryota</taxon>
        <taxon>Fungi</taxon>
        <taxon>Fungi incertae sedis</taxon>
        <taxon>Mucoromycota</taxon>
        <taxon>Mortierellomycotina</taxon>
        <taxon>Mortierellomycetes</taxon>
        <taxon>Mortierellales</taxon>
        <taxon>Mortierellaceae</taxon>
        <taxon>Lunasporangiospora</taxon>
    </lineage>
</organism>
<dbReference type="EMBL" id="JAABOA010000357">
    <property type="protein sequence ID" value="KAF9584669.1"/>
    <property type="molecule type" value="Genomic_DNA"/>
</dbReference>
<sequence length="462" mass="50315">MEGIPLDCPPLKVKSTKIAAHESVKFAALPLATERQDSGPSPVPAFLLTQDNTSSDAAGECSQNSLSDTEELLNELLYDRIPQLYRECSTLSRQVIQDINLFMRMATSEAMDRGGLSSFLHESDSWIDTGVLNVSEKRCENAPDYGEILTNKEKLDSLTSIPNDNPATPSGVSDQARGVSSPATIMSSVDETYFAPEEADPPRQSIRDEQIDLSDFEVCSTRIMYWDTCICSCVHRLFGICSMTRQLLVFDTIEGHRHKLPLGEIEKLTKGGNDILSMLETFHKTRSEILDKIVQERIKIQAIFSTPAVVKGAPVAKPAGDNHSPAPPSDKTKEPSWGLSEPNTDNNWPAPAAKKRGDTSQASVDPNDAHASSSVKDPSSWDPGHIEAEAGDISWSSVEPNDSHASSSAKDPSSWDPGHIEAEAGDISWSLVEPNDNHAGSIVEKRGDHLASGPEARDDEWP</sequence>
<comment type="caution">
    <text evidence="2">The sequence shown here is derived from an EMBL/GenBank/DDBJ whole genome shotgun (WGS) entry which is preliminary data.</text>
</comment>